<dbReference type="Pfam" id="PF05768">
    <property type="entry name" value="Glrx-like"/>
    <property type="match status" value="1"/>
</dbReference>
<evidence type="ECO:0000313" key="1">
    <source>
        <dbReference type="EMBL" id="MFC5846917.1"/>
    </source>
</evidence>
<dbReference type="EMBL" id="JBHSOH010000003">
    <property type="protein sequence ID" value="MFC5846917.1"/>
    <property type="molecule type" value="Genomic_DNA"/>
</dbReference>
<name>A0ABW1DFR1_9DEIO</name>
<gene>
    <name evidence="1" type="ORF">ACFPQ6_01225</name>
</gene>
<dbReference type="Proteomes" id="UP001595979">
    <property type="component" value="Unassembled WGS sequence"/>
</dbReference>
<reference evidence="2" key="1">
    <citation type="journal article" date="2019" name="Int. J. Syst. Evol. Microbiol.">
        <title>The Global Catalogue of Microorganisms (GCM) 10K type strain sequencing project: providing services to taxonomists for standard genome sequencing and annotation.</title>
        <authorList>
            <consortium name="The Broad Institute Genomics Platform"/>
            <consortium name="The Broad Institute Genome Sequencing Center for Infectious Disease"/>
            <person name="Wu L."/>
            <person name="Ma J."/>
        </authorList>
    </citation>
    <scope>NUCLEOTIDE SEQUENCE [LARGE SCALE GENOMIC DNA]</scope>
    <source>
        <strain evidence="2">CGMCC 1.15053</strain>
    </source>
</reference>
<evidence type="ECO:0000313" key="2">
    <source>
        <dbReference type="Proteomes" id="UP001595979"/>
    </source>
</evidence>
<proteinExistence type="predicted"/>
<protein>
    <submittedName>
        <fullName evidence="1">Glutaredoxin family protein</fullName>
    </submittedName>
</protein>
<comment type="caution">
    <text evidence="1">The sequence shown here is derived from an EMBL/GenBank/DDBJ whole genome shotgun (WGS) entry which is preliminary data.</text>
</comment>
<dbReference type="InterPro" id="IPR036249">
    <property type="entry name" value="Thioredoxin-like_sf"/>
</dbReference>
<sequence length="92" mass="10484">MPESGAELLLYSRLGCHLCEQAEERLERYGFVYERLEVGGDPERERLYGHDVPVLTDRAGRVLLRGVFGPGRLSELRLRLRREAARAGTEDV</sequence>
<organism evidence="1 2">
    <name type="scientific">Deinococcus petrolearius</name>
    <dbReference type="NCBI Taxonomy" id="1751295"/>
    <lineage>
        <taxon>Bacteria</taxon>
        <taxon>Thermotogati</taxon>
        <taxon>Deinococcota</taxon>
        <taxon>Deinococci</taxon>
        <taxon>Deinococcales</taxon>
        <taxon>Deinococcaceae</taxon>
        <taxon>Deinococcus</taxon>
    </lineage>
</organism>
<dbReference type="InterPro" id="IPR008554">
    <property type="entry name" value="Glutaredoxin-like"/>
</dbReference>
<keyword evidence="2" id="KW-1185">Reference proteome</keyword>
<accession>A0ABW1DFR1</accession>
<dbReference type="Gene3D" id="3.40.30.10">
    <property type="entry name" value="Glutaredoxin"/>
    <property type="match status" value="1"/>
</dbReference>
<dbReference type="RefSeq" id="WP_380045544.1">
    <property type="nucleotide sequence ID" value="NZ_JBHSOH010000003.1"/>
</dbReference>
<dbReference type="SUPFAM" id="SSF52833">
    <property type="entry name" value="Thioredoxin-like"/>
    <property type="match status" value="1"/>
</dbReference>